<evidence type="ECO:0000313" key="2">
    <source>
        <dbReference type="EMBL" id="KAG7373523.1"/>
    </source>
</evidence>
<evidence type="ECO:0000313" key="3">
    <source>
        <dbReference type="Proteomes" id="UP000693970"/>
    </source>
</evidence>
<accession>A0A9K3M3B5</accession>
<sequence>MLFQTPQAHQRSSPHQGTQDIHQAEDSNVGSGICGQSHERSVNTFKDGPHIFLVKFLHGWLPVGKLVSRYDPVKYPSGCPSCDEPTGTVVRTLNITSHDPASQMACGP</sequence>
<feature type="compositionally biased region" description="Polar residues" evidence="1">
    <location>
        <begin position="1"/>
        <end position="30"/>
    </location>
</feature>
<dbReference type="Proteomes" id="UP000693970">
    <property type="component" value="Unassembled WGS sequence"/>
</dbReference>
<dbReference type="AlphaFoldDB" id="A0A9K3M3B5"/>
<evidence type="ECO:0000256" key="1">
    <source>
        <dbReference type="SAM" id="MobiDB-lite"/>
    </source>
</evidence>
<name>A0A9K3M3B5_9STRA</name>
<reference evidence="2" key="2">
    <citation type="submission" date="2021-04" db="EMBL/GenBank/DDBJ databases">
        <authorList>
            <person name="Podell S."/>
        </authorList>
    </citation>
    <scope>NUCLEOTIDE SEQUENCE</scope>
    <source>
        <strain evidence="2">Hildebrandi</strain>
    </source>
</reference>
<protein>
    <submittedName>
        <fullName evidence="2">Uncharacterized protein</fullName>
    </submittedName>
</protein>
<reference evidence="2" key="1">
    <citation type="journal article" date="2021" name="Sci. Rep.">
        <title>Diploid genomic architecture of Nitzschia inconspicua, an elite biomass production diatom.</title>
        <authorList>
            <person name="Oliver A."/>
            <person name="Podell S."/>
            <person name="Pinowska A."/>
            <person name="Traller J.C."/>
            <person name="Smith S.R."/>
            <person name="McClure R."/>
            <person name="Beliaev A."/>
            <person name="Bohutskyi P."/>
            <person name="Hill E.A."/>
            <person name="Rabines A."/>
            <person name="Zheng H."/>
            <person name="Allen L.Z."/>
            <person name="Kuo A."/>
            <person name="Grigoriev I.V."/>
            <person name="Allen A.E."/>
            <person name="Hazlebeck D."/>
            <person name="Allen E.E."/>
        </authorList>
    </citation>
    <scope>NUCLEOTIDE SEQUENCE</scope>
    <source>
        <strain evidence="2">Hildebrandi</strain>
    </source>
</reference>
<gene>
    <name evidence="2" type="ORF">IV203_034247</name>
</gene>
<keyword evidence="3" id="KW-1185">Reference proteome</keyword>
<dbReference type="EMBL" id="JAGRRH010000002">
    <property type="protein sequence ID" value="KAG7373523.1"/>
    <property type="molecule type" value="Genomic_DNA"/>
</dbReference>
<organism evidence="2 3">
    <name type="scientific">Nitzschia inconspicua</name>
    <dbReference type="NCBI Taxonomy" id="303405"/>
    <lineage>
        <taxon>Eukaryota</taxon>
        <taxon>Sar</taxon>
        <taxon>Stramenopiles</taxon>
        <taxon>Ochrophyta</taxon>
        <taxon>Bacillariophyta</taxon>
        <taxon>Bacillariophyceae</taxon>
        <taxon>Bacillariophycidae</taxon>
        <taxon>Bacillariales</taxon>
        <taxon>Bacillariaceae</taxon>
        <taxon>Nitzschia</taxon>
    </lineage>
</organism>
<comment type="caution">
    <text evidence="2">The sequence shown here is derived from an EMBL/GenBank/DDBJ whole genome shotgun (WGS) entry which is preliminary data.</text>
</comment>
<proteinExistence type="predicted"/>
<feature type="region of interest" description="Disordered" evidence="1">
    <location>
        <begin position="1"/>
        <end position="40"/>
    </location>
</feature>